<feature type="non-terminal residue" evidence="1">
    <location>
        <position position="484"/>
    </location>
</feature>
<proteinExistence type="predicted"/>
<dbReference type="EMBL" id="UINC01057666">
    <property type="protein sequence ID" value="SVB79070.1"/>
    <property type="molecule type" value="Genomic_DNA"/>
</dbReference>
<gene>
    <name evidence="1" type="ORF">METZ01_LOCUS231924</name>
</gene>
<evidence type="ECO:0000313" key="1">
    <source>
        <dbReference type="EMBL" id="SVB79070.1"/>
    </source>
</evidence>
<organism evidence="1">
    <name type="scientific">marine metagenome</name>
    <dbReference type="NCBI Taxonomy" id="408172"/>
    <lineage>
        <taxon>unclassified sequences</taxon>
        <taxon>metagenomes</taxon>
        <taxon>ecological metagenomes</taxon>
    </lineage>
</organism>
<protein>
    <submittedName>
        <fullName evidence="1">Uncharacterized protein</fullName>
    </submittedName>
</protein>
<name>A0A382GVI6_9ZZZZ</name>
<sequence length="484" mass="50608">FPTGNYFQESVGDGEGGSFSAWTEMAGSNQSAVAQRISGAGEIVWGDGVDFSTNSSHFRTNPRTAVAEGSSELMAGWTQANGGQSQHGIYAQRLDENGNRLWGTSGVAVVPLNSDYSYLDLSVEGFGDDMVSAYIEQSVNMTGDIYASRLNSSGEYVWSGQTVALTTSGNSKTDMSAGKGQGCMFIVWTENGSVYAHCLLEDGTLGAPGSGEPPVPVIFEIIFVPEMSIPLGMNSDGTKIVGTNSGGQALLWTEEDGIQVLGNGEAWEISENGKIIGEIVNGNGNTEAALWENDGWTFLGNVDGGGTCDAFLSSGLGISSDGSTAVGMGWINCSTEAFYWTESTEIVGLGQYGGNSEKAQAVSGDGNLIGGWNQSSSGSRRSCIWDMQGNITFIGSPGGSETGEVTAITNDGSVVVGFGSGTGGNHTEGYIWTEENGMTGLGVPTNNAMFNRSAALDVSENNIAIGQYLYQGMTQYKACIYTEE</sequence>
<dbReference type="AlphaFoldDB" id="A0A382GVI6"/>
<feature type="non-terminal residue" evidence="1">
    <location>
        <position position="1"/>
    </location>
</feature>
<accession>A0A382GVI6</accession>
<reference evidence="1" key="1">
    <citation type="submission" date="2018-05" db="EMBL/GenBank/DDBJ databases">
        <authorList>
            <person name="Lanie J.A."/>
            <person name="Ng W.-L."/>
            <person name="Kazmierczak K.M."/>
            <person name="Andrzejewski T.M."/>
            <person name="Davidsen T.M."/>
            <person name="Wayne K.J."/>
            <person name="Tettelin H."/>
            <person name="Glass J.I."/>
            <person name="Rusch D."/>
            <person name="Podicherti R."/>
            <person name="Tsui H.-C.T."/>
            <person name="Winkler M.E."/>
        </authorList>
    </citation>
    <scope>NUCLEOTIDE SEQUENCE</scope>
</reference>